<keyword evidence="1" id="KW-0175">Coiled coil</keyword>
<evidence type="ECO:0000313" key="3">
    <source>
        <dbReference type="Proteomes" id="UP000785679"/>
    </source>
</evidence>
<evidence type="ECO:0000256" key="1">
    <source>
        <dbReference type="SAM" id="Coils"/>
    </source>
</evidence>
<feature type="coiled-coil region" evidence="1">
    <location>
        <begin position="263"/>
        <end position="290"/>
    </location>
</feature>
<proteinExistence type="predicted"/>
<sequence>MRMTYGTETQKEILIICSCGSKSKCVYFCSEESCHLYKTQNLYCNYCEGNHAHGCRIIVKSCDTESKEHCAFASMLQDAQHALKPVSERYYGLVVILSGFAKTNKVQIKKDMAADFEKLATIESEANQLLEAQKYLYVNLQIHELLKLSPKRENLKKELLGLEYLVVLNDEMIYQNYEEVFKHPNVIPPASLKTPEDKDFVTTSKMRALQSYTSQAQVDLNSTIVEERKKSNDGVSSLRHQFLTFTLGQSSLKRNVETLTKTVTELIGSKQALEQSVKELEQKGMDQKIKEEAQQKKICELETTVQTLQRDISKLMLLQKYANASLESTLSDTHKSRQI</sequence>
<dbReference type="EMBL" id="RRYP01011884">
    <property type="protein sequence ID" value="TNV77450.1"/>
    <property type="molecule type" value="Genomic_DNA"/>
</dbReference>
<reference evidence="2" key="1">
    <citation type="submission" date="2019-06" db="EMBL/GenBank/DDBJ databases">
        <authorList>
            <person name="Zheng W."/>
        </authorList>
    </citation>
    <scope>NUCLEOTIDE SEQUENCE</scope>
    <source>
        <strain evidence="2">QDHG01</strain>
    </source>
</reference>
<keyword evidence="3" id="KW-1185">Reference proteome</keyword>
<organism evidence="2 3">
    <name type="scientific">Halteria grandinella</name>
    <dbReference type="NCBI Taxonomy" id="5974"/>
    <lineage>
        <taxon>Eukaryota</taxon>
        <taxon>Sar</taxon>
        <taxon>Alveolata</taxon>
        <taxon>Ciliophora</taxon>
        <taxon>Intramacronucleata</taxon>
        <taxon>Spirotrichea</taxon>
        <taxon>Stichotrichia</taxon>
        <taxon>Sporadotrichida</taxon>
        <taxon>Halteriidae</taxon>
        <taxon>Halteria</taxon>
    </lineage>
</organism>
<dbReference type="Proteomes" id="UP000785679">
    <property type="component" value="Unassembled WGS sequence"/>
</dbReference>
<comment type="caution">
    <text evidence="2">The sequence shown here is derived from an EMBL/GenBank/DDBJ whole genome shotgun (WGS) entry which is preliminary data.</text>
</comment>
<evidence type="ECO:0000313" key="2">
    <source>
        <dbReference type="EMBL" id="TNV77450.1"/>
    </source>
</evidence>
<name>A0A8J8T0K6_HALGN</name>
<gene>
    <name evidence="2" type="ORF">FGO68_gene16818</name>
</gene>
<protein>
    <submittedName>
        <fullName evidence="2">Uncharacterized protein</fullName>
    </submittedName>
</protein>
<dbReference type="AlphaFoldDB" id="A0A8J8T0K6"/>
<accession>A0A8J8T0K6</accession>